<dbReference type="EMBL" id="MBFS01000441">
    <property type="protein sequence ID" value="PVV02497.1"/>
    <property type="molecule type" value="Genomic_DNA"/>
</dbReference>
<dbReference type="Proteomes" id="UP000245609">
    <property type="component" value="Unassembled WGS sequence"/>
</dbReference>
<feature type="chain" id="PRO_5015649335" evidence="1">
    <location>
        <begin position="20"/>
        <end position="145"/>
    </location>
</feature>
<dbReference type="AlphaFoldDB" id="A0A2T9ZD81"/>
<name>A0A2T9ZD81_9FUNG</name>
<evidence type="ECO:0000313" key="2">
    <source>
        <dbReference type="EMBL" id="PVV02497.1"/>
    </source>
</evidence>
<comment type="caution">
    <text evidence="2">The sequence shown here is derived from an EMBL/GenBank/DDBJ whole genome shotgun (WGS) entry which is preliminary data.</text>
</comment>
<keyword evidence="3" id="KW-1185">Reference proteome</keyword>
<dbReference type="OrthoDB" id="5589309at2759"/>
<organism evidence="2 3">
    <name type="scientific">Smittium megazygosporum</name>
    <dbReference type="NCBI Taxonomy" id="133381"/>
    <lineage>
        <taxon>Eukaryota</taxon>
        <taxon>Fungi</taxon>
        <taxon>Fungi incertae sedis</taxon>
        <taxon>Zoopagomycota</taxon>
        <taxon>Kickxellomycotina</taxon>
        <taxon>Harpellomycetes</taxon>
        <taxon>Harpellales</taxon>
        <taxon>Legeriomycetaceae</taxon>
        <taxon>Smittium</taxon>
    </lineage>
</organism>
<keyword evidence="1" id="KW-0732">Signal</keyword>
<evidence type="ECO:0000256" key="1">
    <source>
        <dbReference type="SAM" id="SignalP"/>
    </source>
</evidence>
<accession>A0A2T9ZD81</accession>
<sequence length="145" mass="17158">MRFTLAGLILAASSACTIAATEVPENNLNKRLSLGDDIKTVPDNRLEGHGGHRGHRGRRGHRGVGYWNRGRYWYWDSPCDDVFIRTLKIRPTHYWGQRFQYCYLYVPGFATQWNTSVLFRRRWNSDAAFRTVWFGRVRYTTWRRV</sequence>
<reference evidence="2 3" key="1">
    <citation type="journal article" date="2018" name="MBio">
        <title>Comparative Genomics Reveals the Core Gene Toolbox for the Fungus-Insect Symbiosis.</title>
        <authorList>
            <person name="Wang Y."/>
            <person name="Stata M."/>
            <person name="Wang W."/>
            <person name="Stajich J.E."/>
            <person name="White M.M."/>
            <person name="Moncalvo J.M."/>
        </authorList>
    </citation>
    <scope>NUCLEOTIDE SEQUENCE [LARGE SCALE GENOMIC DNA]</scope>
    <source>
        <strain evidence="2 3">SC-DP-2</strain>
    </source>
</reference>
<dbReference type="STRING" id="133381.A0A2T9ZD81"/>
<dbReference type="PROSITE" id="PS51257">
    <property type="entry name" value="PROKAR_LIPOPROTEIN"/>
    <property type="match status" value="1"/>
</dbReference>
<evidence type="ECO:0000313" key="3">
    <source>
        <dbReference type="Proteomes" id="UP000245609"/>
    </source>
</evidence>
<protein>
    <submittedName>
        <fullName evidence="2">Uncharacterized protein</fullName>
    </submittedName>
</protein>
<proteinExistence type="predicted"/>
<gene>
    <name evidence="2" type="ORF">BB560_003047</name>
</gene>
<feature type="signal peptide" evidence="1">
    <location>
        <begin position="1"/>
        <end position="19"/>
    </location>
</feature>